<feature type="transmembrane region" description="Helical" evidence="1">
    <location>
        <begin position="103"/>
        <end position="126"/>
    </location>
</feature>
<name>A0A3R7PRS4_9RHOB</name>
<evidence type="ECO:0000313" key="2">
    <source>
        <dbReference type="EMBL" id="RNF36357.1"/>
    </source>
</evidence>
<feature type="transmembrane region" description="Helical" evidence="1">
    <location>
        <begin position="56"/>
        <end position="82"/>
    </location>
</feature>
<proteinExistence type="predicted"/>
<feature type="transmembrane region" description="Helical" evidence="1">
    <location>
        <begin position="15"/>
        <end position="36"/>
    </location>
</feature>
<keyword evidence="3" id="KW-1185">Reference proteome</keyword>
<evidence type="ECO:0000313" key="3">
    <source>
        <dbReference type="Proteomes" id="UP000238137"/>
    </source>
</evidence>
<accession>A0A3R7PRS4</accession>
<dbReference type="Proteomes" id="UP000238137">
    <property type="component" value="Unassembled WGS sequence"/>
</dbReference>
<dbReference type="RefSeq" id="WP_106689977.1">
    <property type="nucleotide sequence ID" value="NZ_PXNQ02000001.1"/>
</dbReference>
<keyword evidence="1" id="KW-0472">Membrane</keyword>
<organism evidence="2 3">
    <name type="scientific">Paracoccus methylarcula</name>
    <dbReference type="NCBI Taxonomy" id="72022"/>
    <lineage>
        <taxon>Bacteria</taxon>
        <taxon>Pseudomonadati</taxon>
        <taxon>Pseudomonadota</taxon>
        <taxon>Alphaproteobacteria</taxon>
        <taxon>Rhodobacterales</taxon>
        <taxon>Paracoccaceae</taxon>
        <taxon>Paracoccus</taxon>
    </lineage>
</organism>
<sequence>MSKWRWLLLQYARKLWVRATLIGALGIAAAGLASLADRFVPLQFAFRISADAIDSLLTIIASSMLAVTTFSLSVITAAFWSATANITPRATRLLAEDRLTQNVLSVFIGSFLFSIVGLVVLKAGVYNEQGRVVLFVVTIAVLAMIVMSLMRWIDHLTRFGRVGETTERLEDVARAAIKARLKEPYFGGRPLTDTKNGLPSDAMAVRSLDTGYVIHFSMERLARAVADSGGKVYLAATPGSFVYRDTALAWVHFETPPETDIDRGAIAAAVRDAFTLDDDRSFDQDPGYGISVLGEIALRALSPAINDPGTAIDVIGRVARLLTLWAEGAENKPDDEIAYPGIHVPPLETAELFAKAFEPIARDGAKMIEVQLKLRETLRALSRLGDDGFRSAARHQAELALKRAGAAQVLEEEVRRLEMIRVGD</sequence>
<dbReference type="EMBL" id="PXNQ02000001">
    <property type="protein sequence ID" value="RNF36357.1"/>
    <property type="molecule type" value="Genomic_DNA"/>
</dbReference>
<keyword evidence="1" id="KW-0812">Transmembrane</keyword>
<gene>
    <name evidence="2" type="ORF">A7A09_003040</name>
</gene>
<protein>
    <submittedName>
        <fullName evidence="2">DUF2254 domain-containing protein</fullName>
    </submittedName>
</protein>
<evidence type="ECO:0000256" key="1">
    <source>
        <dbReference type="SAM" id="Phobius"/>
    </source>
</evidence>
<dbReference type="InterPro" id="IPR018723">
    <property type="entry name" value="DUF2254_membrane"/>
</dbReference>
<feature type="transmembrane region" description="Helical" evidence="1">
    <location>
        <begin position="132"/>
        <end position="153"/>
    </location>
</feature>
<dbReference type="AlphaFoldDB" id="A0A3R7PRS4"/>
<keyword evidence="1" id="KW-1133">Transmembrane helix</keyword>
<dbReference type="OrthoDB" id="2955631at2"/>
<dbReference type="Pfam" id="PF10011">
    <property type="entry name" value="DUF2254"/>
    <property type="match status" value="1"/>
</dbReference>
<reference evidence="2" key="1">
    <citation type="submission" date="2018-05" db="EMBL/GenBank/DDBJ databases">
        <title>Reclassification of Methylarcula marina and Methylarcula terricola as Paracoccus methylarcula sp.nov., comb.nov. and Paracoccus terricola comb.nov.</title>
        <authorList>
            <person name="Shmareva M.N."/>
            <person name="Doronina N.V."/>
            <person name="Vasilenko O.V."/>
            <person name="Tarlachkov S.V."/>
            <person name="Trotsenko Y.A."/>
        </authorList>
    </citation>
    <scope>NUCLEOTIDE SEQUENCE [LARGE SCALE GENOMIC DNA]</scope>
    <source>
        <strain evidence="2">VKM B-2159</strain>
    </source>
</reference>
<comment type="caution">
    <text evidence="2">The sequence shown here is derived from an EMBL/GenBank/DDBJ whole genome shotgun (WGS) entry which is preliminary data.</text>
</comment>